<evidence type="ECO:0000256" key="1">
    <source>
        <dbReference type="ARBA" id="ARBA00000151"/>
    </source>
</evidence>
<dbReference type="InterPro" id="IPR004399">
    <property type="entry name" value="HMP/HMP-P_kinase_dom"/>
</dbReference>
<evidence type="ECO:0000256" key="9">
    <source>
        <dbReference type="ARBA" id="ARBA00022741"/>
    </source>
</evidence>
<dbReference type="PANTHER" id="PTHR20858:SF17">
    <property type="entry name" value="HYDROXYMETHYLPYRIMIDINE_PHOSPHOMETHYLPYRIMIDINE KINASE THI20-RELATED"/>
    <property type="match status" value="1"/>
</dbReference>
<gene>
    <name evidence="17" type="ORF">AV649_03940</name>
</gene>
<evidence type="ECO:0000313" key="18">
    <source>
        <dbReference type="Proteomes" id="UP000076510"/>
    </source>
</evidence>
<comment type="catalytic activity">
    <reaction evidence="2">
        <text>4-amino-2-methyl-5-(phosphooxymethyl)pyrimidine + ATP = 4-amino-2-methyl-5-(diphosphooxymethyl)pyrimidine + ADP</text>
        <dbReference type="Rhea" id="RHEA:19893"/>
        <dbReference type="ChEBI" id="CHEBI:30616"/>
        <dbReference type="ChEBI" id="CHEBI:57841"/>
        <dbReference type="ChEBI" id="CHEBI:58354"/>
        <dbReference type="ChEBI" id="CHEBI:456216"/>
        <dbReference type="EC" id="2.7.4.7"/>
    </reaction>
</comment>
<reference evidence="18" key="1">
    <citation type="submission" date="2016-01" db="EMBL/GenBank/DDBJ databases">
        <title>Whole genome sequencing of Bhargavaea cecembensis T14.</title>
        <authorList>
            <person name="Hong K.W."/>
        </authorList>
    </citation>
    <scope>NUCLEOTIDE SEQUENCE [LARGE SCALE GENOMIC DNA]</scope>
    <source>
        <strain evidence="18">M19</strain>
    </source>
</reference>
<comment type="pathway">
    <text evidence="3">Cofactor biosynthesis; thiamine diphosphate biosynthesis; 4-amino-2-methyl-5-diphosphomethylpyrimidine from 5-amino-1-(5-phospho-D-ribosyl)imidazole: step 3/3.</text>
</comment>
<name>A0A165J5E0_9BACI</name>
<evidence type="ECO:0000256" key="7">
    <source>
        <dbReference type="ARBA" id="ARBA00019161"/>
    </source>
</evidence>
<dbReference type="CDD" id="cd01169">
    <property type="entry name" value="HMPP_kinase"/>
    <property type="match status" value="1"/>
</dbReference>
<comment type="similarity">
    <text evidence="4">Belongs to the ThiD family.</text>
</comment>
<evidence type="ECO:0000256" key="6">
    <source>
        <dbReference type="ARBA" id="ARBA00012963"/>
    </source>
</evidence>
<dbReference type="EC" id="2.7.4.7" evidence="6"/>
<dbReference type="GO" id="GO:0005829">
    <property type="term" value="C:cytosol"/>
    <property type="evidence" value="ECO:0007669"/>
    <property type="project" value="TreeGrafter"/>
</dbReference>
<evidence type="ECO:0000256" key="12">
    <source>
        <dbReference type="ARBA" id="ARBA00022977"/>
    </source>
</evidence>
<comment type="catalytic activity">
    <reaction evidence="1">
        <text>4-amino-5-hydroxymethyl-2-methylpyrimidine + ATP = 4-amino-2-methyl-5-(phosphooxymethyl)pyrimidine + ADP + H(+)</text>
        <dbReference type="Rhea" id="RHEA:23096"/>
        <dbReference type="ChEBI" id="CHEBI:15378"/>
        <dbReference type="ChEBI" id="CHEBI:16892"/>
        <dbReference type="ChEBI" id="CHEBI:30616"/>
        <dbReference type="ChEBI" id="CHEBI:58354"/>
        <dbReference type="ChEBI" id="CHEBI:456216"/>
        <dbReference type="EC" id="2.7.1.49"/>
    </reaction>
</comment>
<keyword evidence="8" id="KW-0808">Transferase</keyword>
<sequence length="270" mass="28925">MKKVLTIAGSDSGGGAGIQADIKTFQELGVFGMSAITAVTAQNTLGVHGIHPVPPSFVEEQMDAIATDLSPDAVKTGMLVDREMISIVAASIEQRGWRRVVVDPVMVAKGGASLLHEGAVDALIHELIPLSYVITPNLPEAEKMTGIKIHTMEDQKKAAKIIHTMGADNVIIKGGHLQDSASDLVTDLLYDGEHFHTFTSRRFHTRHTHGTGCTYSAAITAQIAKGHTVHEAVSLAKTFISSAIEHTLELGDGHGPTNHQAFREFSKQLK</sequence>
<dbReference type="GO" id="GO:0008902">
    <property type="term" value="F:hydroxymethylpyrimidine kinase activity"/>
    <property type="evidence" value="ECO:0007669"/>
    <property type="project" value="UniProtKB-EC"/>
</dbReference>
<keyword evidence="9" id="KW-0547">Nucleotide-binding</keyword>
<evidence type="ECO:0000256" key="3">
    <source>
        <dbReference type="ARBA" id="ARBA00004769"/>
    </source>
</evidence>
<dbReference type="EC" id="2.7.1.49" evidence="5"/>
<dbReference type="Gene3D" id="3.40.1190.20">
    <property type="match status" value="1"/>
</dbReference>
<evidence type="ECO:0000256" key="13">
    <source>
        <dbReference type="ARBA" id="ARBA00037917"/>
    </source>
</evidence>
<dbReference type="Proteomes" id="UP000076510">
    <property type="component" value="Unassembled WGS sequence"/>
</dbReference>
<keyword evidence="10 17" id="KW-0418">Kinase</keyword>
<dbReference type="SUPFAM" id="SSF53613">
    <property type="entry name" value="Ribokinase-like"/>
    <property type="match status" value="1"/>
</dbReference>
<dbReference type="NCBIfam" id="TIGR00097">
    <property type="entry name" value="HMP-P_kinase"/>
    <property type="match status" value="1"/>
</dbReference>
<dbReference type="GO" id="GO:0008972">
    <property type="term" value="F:phosphomethylpyrimidine kinase activity"/>
    <property type="evidence" value="ECO:0007669"/>
    <property type="project" value="UniProtKB-EC"/>
</dbReference>
<dbReference type="EMBL" id="LQQY01000034">
    <property type="protein sequence ID" value="KZE45354.1"/>
    <property type="molecule type" value="Genomic_DNA"/>
</dbReference>
<comment type="pathway">
    <text evidence="13">Cofactor biosynthesis; thiamine diphosphate biosynthesis; 4-amino-2-methyl-5-diphosphomethylpyrimidine from 5-amino-1-(5-phospho-D-ribosyl)imidazole: step 2/3.</text>
</comment>
<feature type="domain" description="Pyridoxamine kinase/Phosphomethylpyrimidine kinase" evidence="16">
    <location>
        <begin position="11"/>
        <end position="258"/>
    </location>
</feature>
<dbReference type="RefSeq" id="WP_063191570.1">
    <property type="nucleotide sequence ID" value="NZ_CP047095.1"/>
</dbReference>
<dbReference type="Pfam" id="PF08543">
    <property type="entry name" value="Phos_pyr_kin"/>
    <property type="match status" value="1"/>
</dbReference>
<evidence type="ECO:0000313" key="17">
    <source>
        <dbReference type="EMBL" id="KZE45354.1"/>
    </source>
</evidence>
<evidence type="ECO:0000256" key="15">
    <source>
        <dbReference type="ARBA" id="ARBA00043176"/>
    </source>
</evidence>
<keyword evidence="11" id="KW-0067">ATP-binding</keyword>
<evidence type="ECO:0000256" key="11">
    <source>
        <dbReference type="ARBA" id="ARBA00022840"/>
    </source>
</evidence>
<accession>A0A165J5E0</accession>
<evidence type="ECO:0000256" key="4">
    <source>
        <dbReference type="ARBA" id="ARBA00009879"/>
    </source>
</evidence>
<dbReference type="PANTHER" id="PTHR20858">
    <property type="entry name" value="PHOSPHOMETHYLPYRIMIDINE KINASE"/>
    <property type="match status" value="1"/>
</dbReference>
<evidence type="ECO:0000256" key="10">
    <source>
        <dbReference type="ARBA" id="ARBA00022777"/>
    </source>
</evidence>
<dbReference type="GO" id="GO:0009228">
    <property type="term" value="P:thiamine biosynthetic process"/>
    <property type="evidence" value="ECO:0007669"/>
    <property type="project" value="UniProtKB-KW"/>
</dbReference>
<dbReference type="InterPro" id="IPR013749">
    <property type="entry name" value="PM/HMP-P_kinase-1"/>
</dbReference>
<protein>
    <recommendedName>
        <fullName evidence="7">Hydroxymethylpyrimidine/phosphomethylpyrimidine kinase</fullName>
        <ecNumber evidence="5">2.7.1.49</ecNumber>
        <ecNumber evidence="6">2.7.4.7</ecNumber>
    </recommendedName>
    <alternativeName>
        <fullName evidence="14">Hydroxymethylpyrimidine kinase</fullName>
    </alternativeName>
    <alternativeName>
        <fullName evidence="15">Hydroxymethylpyrimidine phosphate kinase</fullName>
    </alternativeName>
</protein>
<dbReference type="OrthoDB" id="9810880at2"/>
<evidence type="ECO:0000256" key="8">
    <source>
        <dbReference type="ARBA" id="ARBA00022679"/>
    </source>
</evidence>
<dbReference type="FunFam" id="3.40.1190.20:FF:000003">
    <property type="entry name" value="Phosphomethylpyrimidine kinase ThiD"/>
    <property type="match status" value="1"/>
</dbReference>
<keyword evidence="12" id="KW-0784">Thiamine biosynthesis</keyword>
<dbReference type="InterPro" id="IPR029056">
    <property type="entry name" value="Ribokinase-like"/>
</dbReference>
<evidence type="ECO:0000256" key="5">
    <source>
        <dbReference type="ARBA" id="ARBA00012135"/>
    </source>
</evidence>
<organism evidence="17 18">
    <name type="scientific">Rossellomorea marisflavi</name>
    <dbReference type="NCBI Taxonomy" id="189381"/>
    <lineage>
        <taxon>Bacteria</taxon>
        <taxon>Bacillati</taxon>
        <taxon>Bacillota</taxon>
        <taxon>Bacilli</taxon>
        <taxon>Bacillales</taxon>
        <taxon>Bacillaceae</taxon>
        <taxon>Rossellomorea</taxon>
    </lineage>
</organism>
<evidence type="ECO:0000256" key="2">
    <source>
        <dbReference type="ARBA" id="ARBA00000565"/>
    </source>
</evidence>
<dbReference type="AlphaFoldDB" id="A0A165J5E0"/>
<dbReference type="GO" id="GO:0005524">
    <property type="term" value="F:ATP binding"/>
    <property type="evidence" value="ECO:0007669"/>
    <property type="project" value="UniProtKB-KW"/>
</dbReference>
<comment type="caution">
    <text evidence="17">The sequence shown here is derived from an EMBL/GenBank/DDBJ whole genome shotgun (WGS) entry which is preliminary data.</text>
</comment>
<proteinExistence type="inferred from homology"/>
<evidence type="ECO:0000259" key="16">
    <source>
        <dbReference type="Pfam" id="PF08543"/>
    </source>
</evidence>
<evidence type="ECO:0000256" key="14">
    <source>
        <dbReference type="ARBA" id="ARBA00042102"/>
    </source>
</evidence>